<evidence type="ECO:0000256" key="2">
    <source>
        <dbReference type="ARBA" id="ARBA00022553"/>
    </source>
</evidence>
<feature type="region of interest" description="Disordered" evidence="5">
    <location>
        <begin position="516"/>
        <end position="537"/>
    </location>
</feature>
<comment type="subcellular location">
    <subcellularLocation>
        <location evidence="1">Late endosome</location>
    </subcellularLocation>
</comment>
<feature type="compositionally biased region" description="Basic and acidic residues" evidence="5">
    <location>
        <begin position="304"/>
        <end position="338"/>
    </location>
</feature>
<gene>
    <name evidence="8" type="primary">LOC106821120</name>
</gene>
<feature type="compositionally biased region" description="Basic residues" evidence="5">
    <location>
        <begin position="173"/>
        <end position="187"/>
    </location>
</feature>
<dbReference type="Pfam" id="PF13901">
    <property type="entry name" value="RH_dom"/>
    <property type="match status" value="1"/>
</dbReference>
<dbReference type="GeneID" id="106821120"/>
<organism evidence="7 8">
    <name type="scientific">Priapulus caudatus</name>
    <name type="common">Priapulid worm</name>
    <dbReference type="NCBI Taxonomy" id="37621"/>
    <lineage>
        <taxon>Eukaryota</taxon>
        <taxon>Metazoa</taxon>
        <taxon>Ecdysozoa</taxon>
        <taxon>Scalidophora</taxon>
        <taxon>Priapulida</taxon>
        <taxon>Priapulimorpha</taxon>
        <taxon>Priapulimorphida</taxon>
        <taxon>Priapulidae</taxon>
        <taxon>Priapulus</taxon>
    </lineage>
</organism>
<feature type="region of interest" description="Disordered" evidence="5">
    <location>
        <begin position="286"/>
        <end position="406"/>
    </location>
</feature>
<dbReference type="InterPro" id="IPR048569">
    <property type="entry name" value="RUBC_PIKBD"/>
</dbReference>
<dbReference type="InterPro" id="IPR052428">
    <property type="entry name" value="Autophagy_HostDef_Reg"/>
</dbReference>
<evidence type="ECO:0000256" key="4">
    <source>
        <dbReference type="ARBA" id="ARBA00023006"/>
    </source>
</evidence>
<dbReference type="Pfam" id="PF02759">
    <property type="entry name" value="RUN"/>
    <property type="match status" value="1"/>
</dbReference>
<protein>
    <submittedName>
        <fullName evidence="8">Run domain Beclin-1 interacting and cysteine-rich containing protein-like</fullName>
    </submittedName>
</protein>
<feature type="compositionally biased region" description="Polar residues" evidence="5">
    <location>
        <begin position="365"/>
        <end position="384"/>
    </location>
</feature>
<name>A0ABM1FA11_PRICU</name>
<feature type="compositionally biased region" description="Acidic residues" evidence="5">
    <location>
        <begin position="524"/>
        <end position="535"/>
    </location>
</feature>
<keyword evidence="2" id="KW-0597">Phosphoprotein</keyword>
<accession>A0ABM1FA11</accession>
<dbReference type="Proteomes" id="UP000695022">
    <property type="component" value="Unplaced"/>
</dbReference>
<feature type="compositionally biased region" description="Basic and acidic residues" evidence="5">
    <location>
        <begin position="607"/>
        <end position="618"/>
    </location>
</feature>
<feature type="region of interest" description="Disordered" evidence="5">
    <location>
        <begin position="432"/>
        <end position="451"/>
    </location>
</feature>
<dbReference type="SUPFAM" id="SSF140741">
    <property type="entry name" value="RUN domain-like"/>
    <property type="match status" value="1"/>
</dbReference>
<keyword evidence="3" id="KW-0967">Endosome</keyword>
<keyword evidence="7" id="KW-1185">Reference proteome</keyword>
<dbReference type="PROSITE" id="PS50826">
    <property type="entry name" value="RUN"/>
    <property type="match status" value="1"/>
</dbReference>
<keyword evidence="4" id="KW-0072">Autophagy</keyword>
<evidence type="ECO:0000313" key="8">
    <source>
        <dbReference type="RefSeq" id="XP_014681282.1"/>
    </source>
</evidence>
<dbReference type="CDD" id="cd17686">
    <property type="entry name" value="RUN_RUBCN"/>
    <property type="match status" value="1"/>
</dbReference>
<feature type="compositionally biased region" description="Low complexity" evidence="5">
    <location>
        <begin position="570"/>
        <end position="601"/>
    </location>
</feature>
<feature type="region of interest" description="Disordered" evidence="5">
    <location>
        <begin position="646"/>
        <end position="669"/>
    </location>
</feature>
<dbReference type="PANTHER" id="PTHR45971:SF1">
    <property type="entry name" value="RUBICON, ISOFORM A"/>
    <property type="match status" value="1"/>
</dbReference>
<dbReference type="PANTHER" id="PTHR45971">
    <property type="entry name" value="PHOX (PX) DOMAIN-CONTAINING PROTEIN"/>
    <property type="match status" value="1"/>
</dbReference>
<evidence type="ECO:0000256" key="3">
    <source>
        <dbReference type="ARBA" id="ARBA00022753"/>
    </source>
</evidence>
<dbReference type="Pfam" id="PF21054">
    <property type="entry name" value="RUBC_PIKBD"/>
    <property type="match status" value="1"/>
</dbReference>
<feature type="region of interest" description="Disordered" evidence="5">
    <location>
        <begin position="555"/>
        <end position="628"/>
    </location>
</feature>
<evidence type="ECO:0000313" key="7">
    <source>
        <dbReference type="Proteomes" id="UP000695022"/>
    </source>
</evidence>
<dbReference type="Gene3D" id="1.20.58.900">
    <property type="match status" value="1"/>
</dbReference>
<dbReference type="InterPro" id="IPR004012">
    <property type="entry name" value="Run_dom"/>
</dbReference>
<evidence type="ECO:0000256" key="1">
    <source>
        <dbReference type="ARBA" id="ARBA00004603"/>
    </source>
</evidence>
<feature type="region of interest" description="Disordered" evidence="5">
    <location>
        <begin position="173"/>
        <end position="192"/>
    </location>
</feature>
<evidence type="ECO:0000259" key="6">
    <source>
        <dbReference type="PROSITE" id="PS50826"/>
    </source>
</evidence>
<proteinExistence type="predicted"/>
<dbReference type="RefSeq" id="XP_014681282.1">
    <property type="nucleotide sequence ID" value="XM_014825796.1"/>
</dbReference>
<dbReference type="InterPro" id="IPR025258">
    <property type="entry name" value="RH_dom"/>
</dbReference>
<evidence type="ECO:0000256" key="5">
    <source>
        <dbReference type="SAM" id="MobiDB-lite"/>
    </source>
</evidence>
<sequence length="1005" mass="111387">MSETEEGRDCETLLVGLKSTAERLLANNSGGIWKVYGGLGRLTRSVENILNHGLKEETGARNGYWPFVSEQRWLHPMLADSVHTAEKAAAAGDGGSTVGLAWVEQSLLAYNLSLQLRMLVSSKENLRSYYGDGAFLCQEACAEAALNCLAALEENRPEKLAYVNTSFLASRAVKTKSPKRRQRHRRSASLPVNRLAQPSSVDGLLSIREQPSPALSRKVPHVSLRFHDDLAESAPLPTAGLKSEATDVLLSVYASPLRPCVDGAFSFYNVKSSDSLSDYFGDRTTTAWNEPMGEATRPGSDAGAARRRDAVDGRRRETIAGGELDGHSESESGAESRKSGTSPESRLIGSPVGAGASGENRRTRANFTRFSCSDSPPATPTTIREGSREVAATRARSKVGEPPPRARDAAFKTRHLSIDETEEEELAFYVDPAAPDESDNGAPYRDDDDAGAPCEFTLGGGAAAAYLRRPLEGQSLMSYLASQDFATCSNLVRENAHFGISEALIAAIEQMKCNAAARRRPGDPDEEEEESDEEIQELKQRIRIRRRERLCESRGGAAGMPLLSDGRTDSGGATSTSASPRSTSEGSRAGSSSSEGGSSDGVDLLLNEEKEREKEKGGSARRRTNLARMQESGFSLSMASMYSDADFQRPSSDSIGSVERYQFPSSEPASRSADSVAISLLRRFKQRRLPKASDLEWLVSERDAPQTLLPLPQSWPVSPDDGETTENQKRVRMRGNLEWAPPRAQIIFSIHPSPKRKVIMAKQNYRCAGCGTKIELNYIKRYRYCEYTGKYFCQCCHSNQLSIIPGRILRKWEFSKYPVSHFANELIHNIFRDPLFNVQDINATLYRKVRAMSSVCEYRQQLCHLKDYVSTCRHVGSLKEEFRDQPQHLLCELHTFSLRDLLKVKCGDLVSTLKHLTKEAQSHVYSCQLCHVKGFICEFCQDSSSIIYPFELKKVTQCHLCGTCFHKKCYVAQRCPRCERIQARKEKTLLKQQQAPEYSSSSSEN</sequence>
<dbReference type="InterPro" id="IPR037213">
    <property type="entry name" value="Run_dom_sf"/>
</dbReference>
<dbReference type="SMART" id="SM01175">
    <property type="entry name" value="DUF4206"/>
    <property type="match status" value="1"/>
</dbReference>
<feature type="domain" description="RUN" evidence="6">
    <location>
        <begin position="33"/>
        <end position="165"/>
    </location>
</feature>
<reference evidence="8" key="1">
    <citation type="submission" date="2025-08" db="UniProtKB">
        <authorList>
            <consortium name="RefSeq"/>
        </authorList>
    </citation>
    <scope>IDENTIFICATION</scope>
</reference>